<accession>A0AAW7DVM5</accession>
<evidence type="ECO:0000259" key="2">
    <source>
        <dbReference type="Pfam" id="PF01935"/>
    </source>
</evidence>
<dbReference type="Gene3D" id="3.40.50.300">
    <property type="entry name" value="P-loop containing nucleotide triphosphate hydrolases"/>
    <property type="match status" value="2"/>
</dbReference>
<proteinExistence type="predicted"/>
<feature type="region of interest" description="Disordered" evidence="1">
    <location>
        <begin position="221"/>
        <end position="299"/>
    </location>
</feature>
<keyword evidence="3" id="KW-0547">Nucleotide-binding</keyword>
<organism evidence="3 4">
    <name type="scientific">Thiopseudomonas alkaliphila</name>
    <dbReference type="NCBI Taxonomy" id="1697053"/>
    <lineage>
        <taxon>Bacteria</taxon>
        <taxon>Pseudomonadati</taxon>
        <taxon>Pseudomonadota</taxon>
        <taxon>Gammaproteobacteria</taxon>
        <taxon>Pseudomonadales</taxon>
        <taxon>Pseudomonadaceae</taxon>
        <taxon>Thiopseudomonas</taxon>
    </lineage>
</organism>
<dbReference type="InterPro" id="IPR027417">
    <property type="entry name" value="P-loop_NTPase"/>
</dbReference>
<dbReference type="PANTHER" id="PTHR42957:SF1">
    <property type="entry name" value="HELICASE MJ1565-RELATED"/>
    <property type="match status" value="1"/>
</dbReference>
<keyword evidence="3" id="KW-0067">ATP-binding</keyword>
<feature type="compositionally biased region" description="Low complexity" evidence="1">
    <location>
        <begin position="251"/>
        <end position="273"/>
    </location>
</feature>
<feature type="compositionally biased region" description="Polar residues" evidence="1">
    <location>
        <begin position="282"/>
        <end position="299"/>
    </location>
</feature>
<feature type="compositionally biased region" description="Polar residues" evidence="1">
    <location>
        <begin position="221"/>
        <end position="244"/>
    </location>
</feature>
<dbReference type="InterPro" id="IPR002789">
    <property type="entry name" value="HerA_central"/>
</dbReference>
<dbReference type="GO" id="GO:0005524">
    <property type="term" value="F:ATP binding"/>
    <property type="evidence" value="ECO:0007669"/>
    <property type="project" value="UniProtKB-KW"/>
</dbReference>
<sequence>MNNIITAQPLDKLLSALASPASSTEIAKRLVPCDALQADDYHFFKISSLSHISDAPRREALENVYSCIRYPGASVVYLLIGNSDGVGLYLGVARNQLYPKPIISIADISKNILKPSFEGNFRGSSVSQALDGGAKLIKQLQSFRHVGVLQGTVGDQAQGENAFFQGIDRLVDAMAGGEFCLAITAACLAPEDVITLEQCLHRGYELLAPLARVSFQQGKTTGSSLSWGSNKGQSKGTNYSESTGSSHDKSNTTTKTTSRSDSSEAGAEGSSDSTTKGESKGTSDSTSEGTNTGASINRGETLNISAERHNRQAQQWLSYIDEVLLPRVDYGRSRGGFVCNIALLANSQHTLLRLGDVSRSIFSGNMGNQYPLQMLNISSSPEWVNSVKNLQIPVIPRQASNDQAVNIFDSLKSRVSLHGKVMMGAYVTPKELSLVAGLPQQEVVGLELKEQVSFGLNPPNVPVIDSLPLGSLVQDGRILKHKKVSLNRWDLNKHVFVAGVTGSGKTTTCHHLLRESMLPFLVIEPVKTEYRMLLNEYDDLLVLTPGRDDLAPLKLNPLEMMPGETISSRVDIIKASFSASFDMEAAIPQVLEAALYRCYENMGWDLNTSTHNLYKDPFAAGCYPFPILQDLLKTVEEIVKEQGFDERLQKDYIGSVKARLQGLLVGAKGQIFNTLRSIDFSELIQRRVVIELEEIRNGAEKSLLIAFIMTNVIQALKNEHRKNSKFRHLTLIEEAHHLLTRADPSTSSNKRQAIEMFADMLAEVRKYGEGVIIVDQIPNKLTPEVLKNTNTKIIHKLFAEDDKAAVGNTVSLELEQQQHLSKLGIGQAVVFGQGWQSAVLTQIETNSATQADIPFNIIEPKLRERAWQFYQLPSNLHLLPLQAQQPTLSIEQWRELVSFSADTKLLSAYTKYMDDRNKTNQQALTLELEEAVALLGDWSQVIEHLLYYLYIPTKKEPMEQWRKKLQACYPLLLKKDDVKLVVRENLHTKSRRKY</sequence>
<evidence type="ECO:0000313" key="3">
    <source>
        <dbReference type="EMBL" id="MDM1697263.1"/>
    </source>
</evidence>
<dbReference type="SUPFAM" id="SSF52540">
    <property type="entry name" value="P-loop containing nucleoside triphosphate hydrolases"/>
    <property type="match status" value="1"/>
</dbReference>
<evidence type="ECO:0000313" key="4">
    <source>
        <dbReference type="Proteomes" id="UP001173465"/>
    </source>
</evidence>
<dbReference type="PANTHER" id="PTHR42957">
    <property type="entry name" value="HELICASE MJ1565-RELATED"/>
    <property type="match status" value="1"/>
</dbReference>
<name>A0AAW7DVM5_9GAMM</name>
<protein>
    <submittedName>
        <fullName evidence="3">ATP-binding protein</fullName>
    </submittedName>
</protein>
<dbReference type="RefSeq" id="WP_286594515.1">
    <property type="nucleotide sequence ID" value="NZ_JACANB010000013.1"/>
</dbReference>
<dbReference type="Pfam" id="PF01935">
    <property type="entry name" value="DUF87"/>
    <property type="match status" value="1"/>
</dbReference>
<feature type="domain" description="Helicase HerA central" evidence="2">
    <location>
        <begin position="483"/>
        <end position="709"/>
    </location>
</feature>
<dbReference type="EMBL" id="JACANB010000013">
    <property type="protein sequence ID" value="MDM1697263.1"/>
    <property type="molecule type" value="Genomic_DNA"/>
</dbReference>
<gene>
    <name evidence="3" type="ORF">HX099_11435</name>
</gene>
<dbReference type="AlphaFoldDB" id="A0AAW7DVM5"/>
<reference evidence="3" key="1">
    <citation type="submission" date="2020-06" db="EMBL/GenBank/DDBJ databases">
        <authorList>
            <person name="Dong N."/>
        </authorList>
    </citation>
    <scope>NUCLEOTIDE SEQUENCE</scope>
    <source>
        <strain evidence="3">DF46-2-2</strain>
    </source>
</reference>
<comment type="caution">
    <text evidence="3">The sequence shown here is derived from an EMBL/GenBank/DDBJ whole genome shotgun (WGS) entry which is preliminary data.</text>
</comment>
<reference evidence="3" key="2">
    <citation type="journal article" date="2022" name="Sci. Total Environ.">
        <title>Prevalence, transmission, and molecular epidemiology of tet(X)-positive bacteria among humans, animals, and environmental niches in China: An epidemiological, and genomic-based study.</title>
        <authorList>
            <person name="Dong N."/>
            <person name="Zeng Y."/>
            <person name="Cai C."/>
            <person name="Sun C."/>
            <person name="Lu J."/>
            <person name="Liu C."/>
            <person name="Zhou H."/>
            <person name="Sun Q."/>
            <person name="Shu L."/>
            <person name="Wang H."/>
            <person name="Wang Y."/>
            <person name="Wang S."/>
            <person name="Wu C."/>
            <person name="Chan E.W."/>
            <person name="Chen G."/>
            <person name="Shen Z."/>
            <person name="Chen S."/>
            <person name="Zhang R."/>
        </authorList>
    </citation>
    <scope>NUCLEOTIDE SEQUENCE</scope>
    <source>
        <strain evidence="3">DF46-2-2</strain>
    </source>
</reference>
<dbReference type="Proteomes" id="UP001173465">
    <property type="component" value="Unassembled WGS sequence"/>
</dbReference>
<dbReference type="InterPro" id="IPR008571">
    <property type="entry name" value="HerA-like"/>
</dbReference>
<evidence type="ECO:0000256" key="1">
    <source>
        <dbReference type="SAM" id="MobiDB-lite"/>
    </source>
</evidence>